<proteinExistence type="inferred from homology"/>
<sequence>MKRTSKKRKLKNKKSEIIIISAISLCLFFIMSSLALNIFKGKVFEINLTKTANDNDSVKNVTISAIGDIMAHDDQLKAQFDKDTNTYSFDNNFKYVKPYISKSDLAIGNLETTLAGPKAKYSSFPKFNSPDELADAIKNSGIDVVSTINNHTYDRGSDGVYRTLDVLNSKNIEHVGTKKNDTNENFLIKDIDGVKLGVTAFSYGQVYGSTTALNGLPVNYNDLNNLNIFNSSYVDIAFNEIKDTLDVMNNKETDLQAVILHWGDEYTRQPNKFQKELAKKLCDYGVDIIIGSHPHMVQPIEMINSDENDNETLVIYSLGNFLSNQRNEILNKKYTEDGVIVNIDIDKNLNTGETTISNVEYIPTWVNKYNNKKGKLTYEIIPLINEKQFSKIDNLPLDKAKKSYNNTTSIIGSSDIINVAK</sequence>
<dbReference type="SMART" id="SM00854">
    <property type="entry name" value="PGA_cap"/>
    <property type="match status" value="1"/>
</dbReference>
<dbReference type="AlphaFoldDB" id="A0A0M3DGI6"/>
<comment type="caution">
    <text evidence="3">The sequence shown here is derived from an EMBL/GenBank/DDBJ whole genome shotgun (WGS) entry which is preliminary data.</text>
</comment>
<evidence type="ECO:0000259" key="2">
    <source>
        <dbReference type="SMART" id="SM00854"/>
    </source>
</evidence>
<dbReference type="InterPro" id="IPR019079">
    <property type="entry name" value="Capsule_synth_CapA"/>
</dbReference>
<dbReference type="SUPFAM" id="SSF56300">
    <property type="entry name" value="Metallo-dependent phosphatases"/>
    <property type="match status" value="1"/>
</dbReference>
<dbReference type="Pfam" id="PF09587">
    <property type="entry name" value="PGA_cap"/>
    <property type="match status" value="1"/>
</dbReference>
<accession>A0A0M3DGI6</accession>
<dbReference type="CDD" id="cd07381">
    <property type="entry name" value="MPP_CapA"/>
    <property type="match status" value="1"/>
</dbReference>
<dbReference type="OrthoDB" id="9810906at2"/>
<gene>
    <name evidence="3" type="ORF">VN21_06745</name>
</gene>
<name>A0A0M3DGI6_9FIRM</name>
<evidence type="ECO:0000256" key="1">
    <source>
        <dbReference type="ARBA" id="ARBA00005662"/>
    </source>
</evidence>
<evidence type="ECO:0000313" key="4">
    <source>
        <dbReference type="Proteomes" id="UP000034407"/>
    </source>
</evidence>
<dbReference type="PANTHER" id="PTHR33393:SF12">
    <property type="entry name" value="CAPSULE BIOSYNTHESIS PROTEIN CAPA"/>
    <property type="match status" value="1"/>
</dbReference>
<protein>
    <recommendedName>
        <fullName evidence="2">Capsule synthesis protein CapA domain-containing protein</fullName>
    </recommendedName>
</protein>
<dbReference type="EMBL" id="LBBT01000147">
    <property type="protein sequence ID" value="KKY01740.1"/>
    <property type="molecule type" value="Genomic_DNA"/>
</dbReference>
<dbReference type="InterPro" id="IPR052169">
    <property type="entry name" value="CW_Biosynth-Accessory"/>
</dbReference>
<dbReference type="RefSeq" id="WP_046822582.1">
    <property type="nucleotide sequence ID" value="NZ_LBBT01000147.1"/>
</dbReference>
<feature type="domain" description="Capsule synthesis protein CapA" evidence="2">
    <location>
        <begin position="62"/>
        <end position="325"/>
    </location>
</feature>
<dbReference type="Proteomes" id="UP000034407">
    <property type="component" value="Unassembled WGS sequence"/>
</dbReference>
<evidence type="ECO:0000313" key="3">
    <source>
        <dbReference type="EMBL" id="KKY01740.1"/>
    </source>
</evidence>
<dbReference type="PANTHER" id="PTHR33393">
    <property type="entry name" value="POLYGLUTAMINE SYNTHESIS ACCESSORY PROTEIN RV0574C-RELATED"/>
    <property type="match status" value="1"/>
</dbReference>
<dbReference type="InterPro" id="IPR029052">
    <property type="entry name" value="Metallo-depent_PP-like"/>
</dbReference>
<keyword evidence="4" id="KW-1185">Reference proteome</keyword>
<comment type="similarity">
    <text evidence="1">Belongs to the CapA family.</text>
</comment>
<organism evidence="3 4">
    <name type="scientific">Paraclostridium benzoelyticum</name>
    <dbReference type="NCBI Taxonomy" id="1629550"/>
    <lineage>
        <taxon>Bacteria</taxon>
        <taxon>Bacillati</taxon>
        <taxon>Bacillota</taxon>
        <taxon>Clostridia</taxon>
        <taxon>Peptostreptococcales</taxon>
        <taxon>Peptostreptococcaceae</taxon>
        <taxon>Paraclostridium</taxon>
    </lineage>
</organism>
<dbReference type="PATRIC" id="fig|1629550.3.peg.794"/>
<reference evidence="3 4" key="1">
    <citation type="submission" date="2015-04" db="EMBL/GenBank/DDBJ databases">
        <title>Microcin producing Clostridium sp. JC272T.</title>
        <authorList>
            <person name="Jyothsna T."/>
            <person name="Sasikala C."/>
            <person name="Ramana C."/>
        </authorList>
    </citation>
    <scope>NUCLEOTIDE SEQUENCE [LARGE SCALE GENOMIC DNA]</scope>
    <source>
        <strain evidence="3 4">JC272</strain>
    </source>
</reference>
<dbReference type="Gene3D" id="3.60.21.10">
    <property type="match status" value="1"/>
</dbReference>